<dbReference type="InterPro" id="IPR000086">
    <property type="entry name" value="NUDIX_hydrolase_dom"/>
</dbReference>
<evidence type="ECO:0000256" key="1">
    <source>
        <dbReference type="ARBA" id="ARBA00000847"/>
    </source>
</evidence>
<reference evidence="9 10" key="1">
    <citation type="submission" date="2019-07" db="EMBL/GenBank/DDBJ databases">
        <title>Description of 53C-WASEF.</title>
        <authorList>
            <person name="Pitt A."/>
            <person name="Hahn M.W."/>
        </authorList>
    </citation>
    <scope>NUCLEOTIDE SEQUENCE [LARGE SCALE GENOMIC DNA]</scope>
    <source>
        <strain evidence="9 10">53C-WASEF</strain>
    </source>
</reference>
<dbReference type="GO" id="GO:0016787">
    <property type="term" value="F:hydrolase activity"/>
    <property type="evidence" value="ECO:0007669"/>
    <property type="project" value="UniProtKB-KW"/>
</dbReference>
<dbReference type="PANTHER" id="PTHR11839">
    <property type="entry name" value="UDP/ADP-SUGAR PYROPHOSPHATASE"/>
    <property type="match status" value="1"/>
</dbReference>
<accession>A0A556QRW7</accession>
<evidence type="ECO:0000256" key="3">
    <source>
        <dbReference type="ARBA" id="ARBA00007275"/>
    </source>
</evidence>
<dbReference type="GO" id="GO:0019693">
    <property type="term" value="P:ribose phosphate metabolic process"/>
    <property type="evidence" value="ECO:0007669"/>
    <property type="project" value="TreeGrafter"/>
</dbReference>
<dbReference type="SUPFAM" id="SSF55811">
    <property type="entry name" value="Nudix"/>
    <property type="match status" value="1"/>
</dbReference>
<sequence>MNHSSGSPSRWEKGASRSLAATRIFDVRGVEFRHPVRGTQREFVVIDAPDWVNVLALTPDGHLVFVNQFRYGTNDFSWEIPGGVIDKGEDPVVAGVRELQEETGYVGKSSRLLGSVNPNPAILNNRCHLVLVEGCVRTTEQEWDADEEIEVTTLPVDEAYAWARSGRITHSLVLNALLLFAPVWAEMKAGR</sequence>
<dbReference type="AlphaFoldDB" id="A0A556QRW7"/>
<dbReference type="Pfam" id="PF00293">
    <property type="entry name" value="NUDIX"/>
    <property type="match status" value="1"/>
</dbReference>
<name>A0A556QRW7_9BACT</name>
<evidence type="ECO:0000256" key="4">
    <source>
        <dbReference type="ARBA" id="ARBA00016377"/>
    </source>
</evidence>
<evidence type="ECO:0000256" key="5">
    <source>
        <dbReference type="ARBA" id="ARBA00022801"/>
    </source>
</evidence>
<comment type="cofactor">
    <cofactor evidence="2">
        <name>Mg(2+)</name>
        <dbReference type="ChEBI" id="CHEBI:18420"/>
    </cofactor>
</comment>
<dbReference type="GO" id="GO:0006753">
    <property type="term" value="P:nucleoside phosphate metabolic process"/>
    <property type="evidence" value="ECO:0007669"/>
    <property type="project" value="TreeGrafter"/>
</dbReference>
<dbReference type="InterPro" id="IPR015797">
    <property type="entry name" value="NUDIX_hydrolase-like_dom_sf"/>
</dbReference>
<keyword evidence="10" id="KW-1185">Reference proteome</keyword>
<dbReference type="PANTHER" id="PTHR11839:SF18">
    <property type="entry name" value="NUDIX HYDROLASE DOMAIN-CONTAINING PROTEIN"/>
    <property type="match status" value="1"/>
</dbReference>
<protein>
    <recommendedName>
        <fullName evidence="4">GDP-mannose pyrophosphatase</fullName>
    </recommendedName>
    <alternativeName>
        <fullName evidence="6">GDP-mannose hydrolase</fullName>
    </alternativeName>
    <alternativeName>
        <fullName evidence="7">GDPMK</fullName>
    </alternativeName>
</protein>
<dbReference type="GO" id="GO:0005829">
    <property type="term" value="C:cytosol"/>
    <property type="evidence" value="ECO:0007669"/>
    <property type="project" value="TreeGrafter"/>
</dbReference>
<gene>
    <name evidence="9" type="ORF">FPL22_08875</name>
</gene>
<evidence type="ECO:0000259" key="8">
    <source>
        <dbReference type="PROSITE" id="PS51462"/>
    </source>
</evidence>
<evidence type="ECO:0000256" key="7">
    <source>
        <dbReference type="ARBA" id="ARBA00032272"/>
    </source>
</evidence>
<evidence type="ECO:0000256" key="6">
    <source>
        <dbReference type="ARBA" id="ARBA00032162"/>
    </source>
</evidence>
<comment type="similarity">
    <text evidence="3">Belongs to the Nudix hydrolase family. NudK subfamily.</text>
</comment>
<organism evidence="9 10">
    <name type="scientific">Rariglobus hedericola</name>
    <dbReference type="NCBI Taxonomy" id="2597822"/>
    <lineage>
        <taxon>Bacteria</taxon>
        <taxon>Pseudomonadati</taxon>
        <taxon>Verrucomicrobiota</taxon>
        <taxon>Opitutia</taxon>
        <taxon>Opitutales</taxon>
        <taxon>Opitutaceae</taxon>
        <taxon>Rariglobus</taxon>
    </lineage>
</organism>
<dbReference type="RefSeq" id="WP_144229891.1">
    <property type="nucleotide sequence ID" value="NZ_CBCRVV010000007.1"/>
</dbReference>
<dbReference type="OrthoDB" id="9806150at2"/>
<comment type="catalytic activity">
    <reaction evidence="1">
        <text>GDP-alpha-D-mannose + H2O = alpha-D-mannose 1-phosphate + GMP + 2 H(+)</text>
        <dbReference type="Rhea" id="RHEA:27978"/>
        <dbReference type="ChEBI" id="CHEBI:15377"/>
        <dbReference type="ChEBI" id="CHEBI:15378"/>
        <dbReference type="ChEBI" id="CHEBI:57527"/>
        <dbReference type="ChEBI" id="CHEBI:58115"/>
        <dbReference type="ChEBI" id="CHEBI:58409"/>
    </reaction>
</comment>
<evidence type="ECO:0000256" key="2">
    <source>
        <dbReference type="ARBA" id="ARBA00001946"/>
    </source>
</evidence>
<dbReference type="CDD" id="cd03424">
    <property type="entry name" value="NUDIX_ADPRase_Nudt5_UGPPase_Nudt14"/>
    <property type="match status" value="1"/>
</dbReference>
<evidence type="ECO:0000313" key="9">
    <source>
        <dbReference type="EMBL" id="TSJ79385.1"/>
    </source>
</evidence>
<keyword evidence="5 9" id="KW-0378">Hydrolase</keyword>
<comment type="caution">
    <text evidence="9">The sequence shown here is derived from an EMBL/GenBank/DDBJ whole genome shotgun (WGS) entry which is preliminary data.</text>
</comment>
<dbReference type="PRINTS" id="PR00502">
    <property type="entry name" value="NUDIXFAMILY"/>
</dbReference>
<dbReference type="PROSITE" id="PS51462">
    <property type="entry name" value="NUDIX"/>
    <property type="match status" value="1"/>
</dbReference>
<dbReference type="EMBL" id="VMBG01000001">
    <property type="protein sequence ID" value="TSJ79385.1"/>
    <property type="molecule type" value="Genomic_DNA"/>
</dbReference>
<dbReference type="Proteomes" id="UP000315648">
    <property type="component" value="Unassembled WGS sequence"/>
</dbReference>
<evidence type="ECO:0000313" key="10">
    <source>
        <dbReference type="Proteomes" id="UP000315648"/>
    </source>
</evidence>
<dbReference type="Gene3D" id="3.90.79.10">
    <property type="entry name" value="Nucleoside Triphosphate Pyrophosphohydrolase"/>
    <property type="match status" value="1"/>
</dbReference>
<dbReference type="InterPro" id="IPR020476">
    <property type="entry name" value="Nudix_hydrolase"/>
</dbReference>
<feature type="domain" description="Nudix hydrolase" evidence="8">
    <location>
        <begin position="47"/>
        <end position="176"/>
    </location>
</feature>
<proteinExistence type="inferred from homology"/>